<evidence type="ECO:0000313" key="2">
    <source>
        <dbReference type="EMBL" id="ODQ63077.1"/>
    </source>
</evidence>
<feature type="region of interest" description="Disordered" evidence="1">
    <location>
        <begin position="591"/>
        <end position="610"/>
    </location>
</feature>
<feature type="compositionally biased region" description="Low complexity" evidence="1">
    <location>
        <begin position="544"/>
        <end position="555"/>
    </location>
</feature>
<feature type="compositionally biased region" description="Low complexity" evidence="1">
    <location>
        <begin position="245"/>
        <end position="259"/>
    </location>
</feature>
<accession>A0A1E3PDY0</accession>
<proteinExistence type="predicted"/>
<feature type="compositionally biased region" description="Low complexity" evidence="1">
    <location>
        <begin position="598"/>
        <end position="610"/>
    </location>
</feature>
<protein>
    <recommendedName>
        <fullName evidence="4">DNA repair protein Rad26</fullName>
    </recommendedName>
</protein>
<dbReference type="AlphaFoldDB" id="A0A1E3PDY0"/>
<feature type="region of interest" description="Disordered" evidence="1">
    <location>
        <begin position="243"/>
        <end position="266"/>
    </location>
</feature>
<feature type="region of interest" description="Disordered" evidence="1">
    <location>
        <begin position="316"/>
        <end position="354"/>
    </location>
</feature>
<evidence type="ECO:0000313" key="3">
    <source>
        <dbReference type="Proteomes" id="UP000095009"/>
    </source>
</evidence>
<gene>
    <name evidence="2" type="ORF">NADFUDRAFT_68027</name>
</gene>
<evidence type="ECO:0008006" key="4">
    <source>
        <dbReference type="Google" id="ProtNLM"/>
    </source>
</evidence>
<sequence length="1054" mass="117179">MNRGPSSPSLSRKSIIVDEDDFDFGFDEDLLTEDVFREVNFMTQQYNTEKEQQQEKDHNHQQKGEEEEEQQESYLPDKKDDEQLQIQDLQAQISLLRGENSIIRSNLASTTRDFDAKLQQILATQRAKHQHLLDENAALTQKLEHQDLENKFLINEVMDTKRLAGRSQQRKSTTNKNTTPTKSGQSPIRIASVTARVDRSPFTSPTKRKPRIDMEASFRDGFDLERGGVKTGQQPVARSLTAALSKSTNSTSTINTSSSELPTMPHRHLIPSRANVTRDGETQPQFNMLEEVDNDIDISELKQTKDLTVNMDMDQLNLGDSMDDDLPKHSPVQGPSTKIRTTPKSPTESKDGELPDWQRLKTVPIPDKQLLFCQLIVNHPMPTGLAKSNHQPTRLLDFLDHFEHNEPQSPIRSSIKSVTSPTTLGRLLQARVFELANRPRPTNSINEINWDSNNAATGSLVTTFADDIITVLDSKSLVPESQTIALLILLKSVINFDAAMVAPYILERAVIVLKGLIQKSELTILKGSGSGSRPSSSGGGGNGITPNSSTTSISALSSTTTSTTINTTSTFVSSRKPLVTKLTLNQYLPTSLRRPHHSTSGSTSSATAPTPRQVAYKLQATLVSLHAFSVLNTLAWAATLDQSLHGTLWSTLLDRDFILHSMVNPQLPLVILLLSLKVLRTSVTKQAFGYNFLQHVRREPALLTEARDRLPTMVGGSHARTKRNNQGATATITSNINGIPGIMDATLAPTNQEQLEIKDMDETALLARLASLLSSPLTASSEVTNLEYYDSKIAALLADTDAPLFDYSILHDWERIFALVNEFPQKSVVVYNPDDEEGADNDSGEDEKETTQIAFDSYYRSLENSFQLLSIRLTILDIWQDLLIRPDISSPSLSSHTTAQFTSTRSRLKTFEAVIQCLANELDKVYQVERPLLADLEHVDHSHYYAGVSYSQVIESRQRLIEQCVRVIHAVVTLYPTSKPSLLPQFSSSTIHLYMISLARICYCNNDSNDSSMPSGFVGLVKFSDVTIQQARDILEMGLTVDEGDNVYLAFNTS</sequence>
<feature type="compositionally biased region" description="Polar residues" evidence="1">
    <location>
        <begin position="333"/>
        <end position="346"/>
    </location>
</feature>
<feature type="region of interest" description="Disordered" evidence="1">
    <location>
        <begin position="160"/>
        <end position="193"/>
    </location>
</feature>
<dbReference type="Proteomes" id="UP000095009">
    <property type="component" value="Unassembled WGS sequence"/>
</dbReference>
<dbReference type="EMBL" id="KV454416">
    <property type="protein sequence ID" value="ODQ63077.1"/>
    <property type="molecule type" value="Genomic_DNA"/>
</dbReference>
<name>A0A1E3PDY0_9ASCO</name>
<evidence type="ECO:0000256" key="1">
    <source>
        <dbReference type="SAM" id="MobiDB-lite"/>
    </source>
</evidence>
<feature type="region of interest" description="Disordered" evidence="1">
    <location>
        <begin position="42"/>
        <end position="79"/>
    </location>
</feature>
<reference evidence="2 3" key="1">
    <citation type="journal article" date="2016" name="Proc. Natl. Acad. Sci. U.S.A.">
        <title>Comparative genomics of biotechnologically important yeasts.</title>
        <authorList>
            <person name="Riley R."/>
            <person name="Haridas S."/>
            <person name="Wolfe K.H."/>
            <person name="Lopes M.R."/>
            <person name="Hittinger C.T."/>
            <person name="Goeker M."/>
            <person name="Salamov A.A."/>
            <person name="Wisecaver J.H."/>
            <person name="Long T.M."/>
            <person name="Calvey C.H."/>
            <person name="Aerts A.L."/>
            <person name="Barry K.W."/>
            <person name="Choi C."/>
            <person name="Clum A."/>
            <person name="Coughlan A.Y."/>
            <person name="Deshpande S."/>
            <person name="Douglass A.P."/>
            <person name="Hanson S.J."/>
            <person name="Klenk H.-P."/>
            <person name="LaButti K.M."/>
            <person name="Lapidus A."/>
            <person name="Lindquist E.A."/>
            <person name="Lipzen A.M."/>
            <person name="Meier-Kolthoff J.P."/>
            <person name="Ohm R.A."/>
            <person name="Otillar R.P."/>
            <person name="Pangilinan J.L."/>
            <person name="Peng Y."/>
            <person name="Rokas A."/>
            <person name="Rosa C.A."/>
            <person name="Scheuner C."/>
            <person name="Sibirny A.A."/>
            <person name="Slot J.C."/>
            <person name="Stielow J.B."/>
            <person name="Sun H."/>
            <person name="Kurtzman C.P."/>
            <person name="Blackwell M."/>
            <person name="Grigoriev I.V."/>
            <person name="Jeffries T.W."/>
        </authorList>
    </citation>
    <scope>NUCLEOTIDE SEQUENCE [LARGE SCALE GENOMIC DNA]</scope>
    <source>
        <strain evidence="2 3">DSM 6958</strain>
    </source>
</reference>
<keyword evidence="3" id="KW-1185">Reference proteome</keyword>
<organism evidence="2 3">
    <name type="scientific">Nadsonia fulvescens var. elongata DSM 6958</name>
    <dbReference type="NCBI Taxonomy" id="857566"/>
    <lineage>
        <taxon>Eukaryota</taxon>
        <taxon>Fungi</taxon>
        <taxon>Dikarya</taxon>
        <taxon>Ascomycota</taxon>
        <taxon>Saccharomycotina</taxon>
        <taxon>Dipodascomycetes</taxon>
        <taxon>Dipodascales</taxon>
        <taxon>Dipodascales incertae sedis</taxon>
        <taxon>Nadsonia</taxon>
    </lineage>
</organism>
<feature type="region of interest" description="Disordered" evidence="1">
    <location>
        <begin position="527"/>
        <end position="555"/>
    </location>
</feature>
<feature type="compositionally biased region" description="Basic and acidic residues" evidence="1">
    <location>
        <begin position="48"/>
        <end position="64"/>
    </location>
</feature>
<feature type="compositionally biased region" description="Low complexity" evidence="1">
    <location>
        <begin position="171"/>
        <end position="183"/>
    </location>
</feature>